<dbReference type="OrthoDB" id="674604at2759"/>
<dbReference type="Gene3D" id="2.130.10.10">
    <property type="entry name" value="YVTN repeat-like/Quinoprotein amine dehydrogenase"/>
    <property type="match status" value="1"/>
</dbReference>
<feature type="compositionally biased region" description="Basic and acidic residues" evidence="4">
    <location>
        <begin position="127"/>
        <end position="166"/>
    </location>
</feature>
<dbReference type="PROSITE" id="PS00678">
    <property type="entry name" value="WD_REPEATS_1"/>
    <property type="match status" value="4"/>
</dbReference>
<evidence type="ECO:0000256" key="2">
    <source>
        <dbReference type="ARBA" id="ARBA00022737"/>
    </source>
</evidence>
<dbReference type="PROSITE" id="PS50082">
    <property type="entry name" value="WD_REPEATS_2"/>
    <property type="match status" value="6"/>
</dbReference>
<name>A0A0F7U2B4_PENBI</name>
<feature type="repeat" description="WD" evidence="3">
    <location>
        <begin position="319"/>
        <end position="360"/>
    </location>
</feature>
<organism evidence="6 7">
    <name type="scientific">Penicillium brasilianum</name>
    <dbReference type="NCBI Taxonomy" id="104259"/>
    <lineage>
        <taxon>Eukaryota</taxon>
        <taxon>Fungi</taxon>
        <taxon>Dikarya</taxon>
        <taxon>Ascomycota</taxon>
        <taxon>Pezizomycotina</taxon>
        <taxon>Eurotiomycetes</taxon>
        <taxon>Eurotiomycetidae</taxon>
        <taxon>Eurotiales</taxon>
        <taxon>Aspergillaceae</taxon>
        <taxon>Penicillium</taxon>
    </lineage>
</organism>
<feature type="repeat" description="WD" evidence="3">
    <location>
        <begin position="277"/>
        <end position="318"/>
    </location>
</feature>
<dbReference type="PANTHER" id="PTHR19848:SF8">
    <property type="entry name" value="F-BOX AND WD REPEAT DOMAIN CONTAINING 7"/>
    <property type="match status" value="1"/>
</dbReference>
<keyword evidence="7" id="KW-1185">Reference proteome</keyword>
<dbReference type="SMART" id="SM00320">
    <property type="entry name" value="WD40"/>
    <property type="match status" value="7"/>
</dbReference>
<evidence type="ECO:0000313" key="7">
    <source>
        <dbReference type="Proteomes" id="UP000042958"/>
    </source>
</evidence>
<feature type="region of interest" description="Disordered" evidence="4">
    <location>
        <begin position="48"/>
        <end position="108"/>
    </location>
</feature>
<feature type="region of interest" description="Disordered" evidence="4">
    <location>
        <begin position="522"/>
        <end position="554"/>
    </location>
</feature>
<dbReference type="InterPro" id="IPR001680">
    <property type="entry name" value="WD40_rpt"/>
</dbReference>
<dbReference type="EMBL" id="CDHK01000015">
    <property type="protein sequence ID" value="CEJ62391.1"/>
    <property type="molecule type" value="Genomic_DNA"/>
</dbReference>
<dbReference type="PANTHER" id="PTHR19848">
    <property type="entry name" value="WD40 REPEAT PROTEIN"/>
    <property type="match status" value="1"/>
</dbReference>
<dbReference type="Proteomes" id="UP000042958">
    <property type="component" value="Unassembled WGS sequence"/>
</dbReference>
<keyword evidence="1 3" id="KW-0853">WD repeat</keyword>
<feature type="repeat" description="WD" evidence="3">
    <location>
        <begin position="458"/>
        <end position="501"/>
    </location>
</feature>
<dbReference type="SUPFAM" id="SSF50978">
    <property type="entry name" value="WD40 repeat-like"/>
    <property type="match status" value="1"/>
</dbReference>
<dbReference type="AlphaFoldDB" id="A0A0F7U2B4"/>
<feature type="repeat" description="WD" evidence="3">
    <location>
        <begin position="234"/>
        <end position="275"/>
    </location>
</feature>
<evidence type="ECO:0000256" key="4">
    <source>
        <dbReference type="SAM" id="MobiDB-lite"/>
    </source>
</evidence>
<evidence type="ECO:0000313" key="6">
    <source>
        <dbReference type="EMBL" id="CEJ62391.1"/>
    </source>
</evidence>
<dbReference type="PROSITE" id="PS50294">
    <property type="entry name" value="WD_REPEATS_REGION"/>
    <property type="match status" value="4"/>
</dbReference>
<reference evidence="7" key="1">
    <citation type="journal article" date="2015" name="Genome Announc.">
        <title>Draft genome sequence of the fungus Penicillium brasilianum MG11.</title>
        <authorList>
            <person name="Horn F."/>
            <person name="Linde J."/>
            <person name="Mattern D.J."/>
            <person name="Walther G."/>
            <person name="Guthke R."/>
            <person name="Brakhage A.A."/>
            <person name="Valiante V."/>
        </authorList>
    </citation>
    <scope>NUCLEOTIDE SEQUENCE [LARGE SCALE GENOMIC DNA]</scope>
    <source>
        <strain evidence="7">MG11</strain>
    </source>
</reference>
<dbReference type="FunFam" id="2.130.10.10:FF:000510">
    <property type="entry name" value="WD repeat protein"/>
    <property type="match status" value="1"/>
</dbReference>
<sequence length="554" mass="61519">MHGSHAHRLRRRDFFSRSCDQAELARLSCDYSLLVCLDLLMDSARSRIRRRESRDRSPVESSSDELAAGPEIDESKLRRGSWSNQKTFSPKRPKHEAKEYRESESSDELAGVAENYWRGSRNRRSRSPIDRHADSSSNDRSHGGSDEDRMSNGDETLAPERDDTSDRSPTPMPSVEAPLKPERLNYKEKFVLRGHLRGVSAVQFSPDCSMIASGSADATIKVWDTSTGRLIYTFEGHLAGISSLAWSPDGQWIASGSDDKTIRFWNVNTGRAHTKTFEGHHNYVYQIAFAPKGNILVSGSYDEAVFIWDVRRARVMRSLPAHSDPVAGIDVVHDGTLIVSCALDGLVRVWDTHSGQCLRTLVHEDNPPATCVKFSPNGKYILAWTLDGCVRMWNYVESRVIKTFQGHVNKKYSLSGGFGYYGSPDVKCNPPLAFAVSGSEDGAILCWDIVSKNILQRIEGHTDVVIGVHTGKLNGKRMLVSCGLDKTVRVWEEATEDQTHNGTDPSPVEVATETVVQNNFAINNDEDGDNEMADAPPDPSTETTPALTEDVTMT</sequence>
<feature type="repeat" description="WD" evidence="3">
    <location>
        <begin position="192"/>
        <end position="233"/>
    </location>
</feature>
<feature type="domain" description="WDR5-like beta-propeller" evidence="5">
    <location>
        <begin position="192"/>
        <end position="492"/>
    </location>
</feature>
<evidence type="ECO:0000259" key="5">
    <source>
        <dbReference type="Pfam" id="PF25175"/>
    </source>
</evidence>
<feature type="repeat" description="WD" evidence="3">
    <location>
        <begin position="362"/>
        <end position="403"/>
    </location>
</feature>
<accession>A0A0F7U2B4</accession>
<gene>
    <name evidence="6" type="ORF">PMG11_10892</name>
</gene>
<proteinExistence type="predicted"/>
<dbReference type="STRING" id="104259.A0A0F7U2B4"/>
<dbReference type="CDD" id="cd00200">
    <property type="entry name" value="WD40"/>
    <property type="match status" value="1"/>
</dbReference>
<dbReference type="InterPro" id="IPR036322">
    <property type="entry name" value="WD40_repeat_dom_sf"/>
</dbReference>
<dbReference type="PRINTS" id="PR00320">
    <property type="entry name" value="GPROTEINBRPT"/>
</dbReference>
<dbReference type="InterPro" id="IPR019775">
    <property type="entry name" value="WD40_repeat_CS"/>
</dbReference>
<protein>
    <recommendedName>
        <fullName evidence="5">WDR5-like beta-propeller domain-containing protein</fullName>
    </recommendedName>
</protein>
<evidence type="ECO:0000256" key="1">
    <source>
        <dbReference type="ARBA" id="ARBA00022574"/>
    </source>
</evidence>
<evidence type="ECO:0000256" key="3">
    <source>
        <dbReference type="PROSITE-ProRule" id="PRU00221"/>
    </source>
</evidence>
<feature type="compositionally biased region" description="Polar residues" evidence="4">
    <location>
        <begin position="540"/>
        <end position="554"/>
    </location>
</feature>
<dbReference type="InterPro" id="IPR020472">
    <property type="entry name" value="WD40_PAC1"/>
</dbReference>
<dbReference type="InterPro" id="IPR015943">
    <property type="entry name" value="WD40/YVTN_repeat-like_dom_sf"/>
</dbReference>
<keyword evidence="2" id="KW-0677">Repeat</keyword>
<feature type="region of interest" description="Disordered" evidence="4">
    <location>
        <begin position="120"/>
        <end position="181"/>
    </location>
</feature>
<dbReference type="InterPro" id="IPR059122">
    <property type="entry name" value="Beta-prop_WDR5-like"/>
</dbReference>
<dbReference type="Pfam" id="PF25175">
    <property type="entry name" value="Beta-prop_WDR5"/>
    <property type="match status" value="1"/>
</dbReference>